<dbReference type="eggNOG" id="COG3209">
    <property type="taxonomic scope" value="Bacteria"/>
</dbReference>
<dbReference type="InterPro" id="IPR016134">
    <property type="entry name" value="Dockerin_dom"/>
</dbReference>
<dbReference type="Proteomes" id="UP000019365">
    <property type="component" value="Unassembled WGS sequence"/>
</dbReference>
<dbReference type="InterPro" id="IPR032675">
    <property type="entry name" value="LRR_dom_sf"/>
</dbReference>
<dbReference type="CDD" id="cd14256">
    <property type="entry name" value="Dockerin_I"/>
    <property type="match status" value="1"/>
</dbReference>
<dbReference type="SUPFAM" id="SSF63446">
    <property type="entry name" value="Type I dockerin domain"/>
    <property type="match status" value="1"/>
</dbReference>
<organism evidence="3 4">
    <name type="scientific">Ruminococcus flavefaciens 007c</name>
    <dbReference type="NCBI Taxonomy" id="1341157"/>
    <lineage>
        <taxon>Bacteria</taxon>
        <taxon>Bacillati</taxon>
        <taxon>Bacillota</taxon>
        <taxon>Clostridia</taxon>
        <taxon>Eubacteriales</taxon>
        <taxon>Oscillospiraceae</taxon>
        <taxon>Ruminococcus</taxon>
    </lineage>
</organism>
<dbReference type="Pfam" id="PF00404">
    <property type="entry name" value="Dockerin_1"/>
    <property type="match status" value="1"/>
</dbReference>
<dbReference type="GO" id="GO:0004553">
    <property type="term" value="F:hydrolase activity, hydrolyzing O-glycosyl compounds"/>
    <property type="evidence" value="ECO:0007669"/>
    <property type="project" value="InterPro"/>
</dbReference>
<dbReference type="InterPro" id="IPR018247">
    <property type="entry name" value="EF_Hand_1_Ca_BS"/>
</dbReference>
<reference evidence="3 4" key="1">
    <citation type="journal article" date="2014" name="PLoS ONE">
        <title>Rumen cellulosomics: divergent fiber-degrading strategies revealed by comparative genome-wide analysis of six ruminococcal strains.</title>
        <authorList>
            <person name="Dassa B."/>
            <person name="Borovok I."/>
            <person name="Ruimy-Israeli V."/>
            <person name="Lamed R."/>
            <person name="Flint H.J."/>
            <person name="Duncan S.H."/>
            <person name="Henrissat B."/>
            <person name="Coutinho P."/>
            <person name="Morrison M."/>
            <person name="Mosoni P."/>
            <person name="Yeoman C.J."/>
            <person name="White B.A."/>
            <person name="Bayer E.A."/>
        </authorList>
    </citation>
    <scope>NUCLEOTIDE SEQUENCE [LARGE SCALE GENOMIC DNA]</scope>
    <source>
        <strain evidence="3 4">007c</strain>
    </source>
</reference>
<dbReference type="PROSITE" id="PS00018">
    <property type="entry name" value="EF_HAND_1"/>
    <property type="match status" value="1"/>
</dbReference>
<evidence type="ECO:0000313" key="3">
    <source>
        <dbReference type="EMBL" id="EWM54021.1"/>
    </source>
</evidence>
<accession>W7UFR8</accession>
<keyword evidence="4" id="KW-1185">Reference proteome</keyword>
<dbReference type="InterPro" id="IPR002105">
    <property type="entry name" value="Dockerin_1_rpt"/>
</dbReference>
<dbReference type="GO" id="GO:0000272">
    <property type="term" value="P:polysaccharide catabolic process"/>
    <property type="evidence" value="ECO:0007669"/>
    <property type="project" value="InterPro"/>
</dbReference>
<evidence type="ECO:0000259" key="2">
    <source>
        <dbReference type="PROSITE" id="PS51766"/>
    </source>
</evidence>
<dbReference type="Gene3D" id="3.80.10.10">
    <property type="entry name" value="Ribonuclease Inhibitor"/>
    <property type="match status" value="2"/>
</dbReference>
<feature type="signal peptide" evidence="1">
    <location>
        <begin position="1"/>
        <end position="22"/>
    </location>
</feature>
<dbReference type="Pfam" id="PF13306">
    <property type="entry name" value="LRR_5"/>
    <property type="match status" value="3"/>
</dbReference>
<feature type="chain" id="PRO_5039417688" description="Dockerin domain-containing protein" evidence="1">
    <location>
        <begin position="23"/>
        <end position="537"/>
    </location>
</feature>
<dbReference type="PATRIC" id="fig|1341157.4.peg.1384"/>
<dbReference type="OrthoDB" id="1816075at2"/>
<dbReference type="PANTHER" id="PTHR45661">
    <property type="entry name" value="SURFACE ANTIGEN"/>
    <property type="match status" value="1"/>
</dbReference>
<dbReference type="SUPFAM" id="SSF52058">
    <property type="entry name" value="L domain-like"/>
    <property type="match status" value="1"/>
</dbReference>
<sequence>MRKNLIKRVLAVITASMMIGIATVDSRNEICSNTQLKAWAYNPEYYNQDYPNCPYDKETKTLTIRKGFGDQYGMMHDFDTIEAPWAIFQSEIEKVIIEDGIFSIGSKAFYNCKALKSLTIPDTVHEIHSSAFESCSSLSQINLSGKIMAINSNAFSKCTSLTEVNIEKMPSTAMMLGDRIIRQSAFSDCTILSKVTLPDDIEHIEKDVFKGCSSSLTIVGYSNSSAEKYAKNNGFNFKDINSEPVVTEPVVTEPTVTEPVVTEPVVTEPTVTEPVVTEPVVTEPTVTEPVVTAPILTQSPEVYSQYNQDYPNCPYDKDTKTLTIKKEYCNEDGRMPRPSMGAKGPPWFIFRDEMENVVIEDGVTTIMTESFRDCSVLKYVSIPNSMKTIDGHSFWDCPAITQITISGTELNIFSSAFHRCSSLTTAILPDTLVYIAPDAFSDCPSFSTIKGSKNTIAESYAKQRGYAFVEITNKEPNQPFDELNRDINEDGAVTTGDLISLAKMIIGTENKTPASDLNSDGEVNSLDFLELRKVFLA</sequence>
<dbReference type="EMBL" id="ATAX01000022">
    <property type="protein sequence ID" value="EWM54021.1"/>
    <property type="molecule type" value="Genomic_DNA"/>
</dbReference>
<name>W7UFR8_RUMFL</name>
<dbReference type="PROSITE" id="PS51766">
    <property type="entry name" value="DOCKERIN"/>
    <property type="match status" value="1"/>
</dbReference>
<dbReference type="InterPro" id="IPR036439">
    <property type="entry name" value="Dockerin_dom_sf"/>
</dbReference>
<feature type="domain" description="Dockerin" evidence="2">
    <location>
        <begin position="480"/>
        <end position="537"/>
    </location>
</feature>
<gene>
    <name evidence="3" type="ORF">RF007C_03660</name>
</gene>
<keyword evidence="1" id="KW-0732">Signal</keyword>
<evidence type="ECO:0000313" key="4">
    <source>
        <dbReference type="Proteomes" id="UP000019365"/>
    </source>
</evidence>
<evidence type="ECO:0000256" key="1">
    <source>
        <dbReference type="SAM" id="SignalP"/>
    </source>
</evidence>
<dbReference type="Gene3D" id="1.10.1330.10">
    <property type="entry name" value="Dockerin domain"/>
    <property type="match status" value="1"/>
</dbReference>
<dbReference type="PANTHER" id="PTHR45661:SF3">
    <property type="entry name" value="IG-LIKE DOMAIN-CONTAINING PROTEIN"/>
    <property type="match status" value="1"/>
</dbReference>
<dbReference type="AlphaFoldDB" id="W7UFR8"/>
<comment type="caution">
    <text evidence="3">The sequence shown here is derived from an EMBL/GenBank/DDBJ whole genome shotgun (WGS) entry which is preliminary data.</text>
</comment>
<protein>
    <recommendedName>
        <fullName evidence="2">Dockerin domain-containing protein</fullName>
    </recommendedName>
</protein>
<dbReference type="PROSITE" id="PS00448">
    <property type="entry name" value="CLOS_CELLULOSOME_RPT"/>
    <property type="match status" value="1"/>
</dbReference>
<dbReference type="RefSeq" id="WP_037298515.1">
    <property type="nucleotide sequence ID" value="NZ_ATAX01000022.1"/>
</dbReference>
<dbReference type="InterPro" id="IPR026906">
    <property type="entry name" value="LRR_5"/>
</dbReference>
<dbReference type="InterPro" id="IPR053139">
    <property type="entry name" value="Surface_bspA-like"/>
</dbReference>
<proteinExistence type="predicted"/>